<gene>
    <name evidence="6" type="ORF">CCACVL1_00776</name>
    <name evidence="5" type="ORF">CCACVL1_00800</name>
    <name evidence="4" type="ORF">CCACVL1_00931</name>
    <name evidence="3" type="ORF">CCACVL1_00980</name>
    <name evidence="2" type="ORF">CCACVL1_01250</name>
    <name evidence="1" type="ORF">CCACVL1_01364</name>
</gene>
<accession>A0A1R3KUJ3</accession>
<dbReference type="Gramene" id="OMP10378">
    <property type="protein sequence ID" value="OMP10378"/>
    <property type="gene ID" value="CCACVL1_00980"/>
</dbReference>
<dbReference type="Gramene" id="OMP07678">
    <property type="protein sequence ID" value="OMP07678"/>
    <property type="gene ID" value="CCACVL1_01250"/>
</dbReference>
<feature type="non-terminal residue" evidence="5">
    <location>
        <position position="1"/>
    </location>
</feature>
<comment type="caution">
    <text evidence="5">The sequence shown here is derived from an EMBL/GenBank/DDBJ whole genome shotgun (WGS) entry which is preliminary data.</text>
</comment>
<dbReference type="Gramene" id="OMP10752">
    <property type="protein sequence ID" value="OMP10752"/>
    <property type="gene ID" value="CCACVL1_00800"/>
</dbReference>
<evidence type="ECO:0000313" key="6">
    <source>
        <dbReference type="EMBL" id="OMP10837.1"/>
    </source>
</evidence>
<dbReference type="EMBL" id="AWWV01004264">
    <property type="protein sequence ID" value="OMP07678.1"/>
    <property type="molecule type" value="Genomic_DNA"/>
</dbReference>
<sequence>LLPIQPGRHEWNSDHNIIDKSKMYSYK</sequence>
<dbReference type="EMBL" id="AWWV01004618">
    <property type="protein sequence ID" value="OMP07161.1"/>
    <property type="molecule type" value="Genomic_DNA"/>
</dbReference>
<dbReference type="EMBL" id="AWWV01001873">
    <property type="protein sequence ID" value="OMP10837.1"/>
    <property type="molecule type" value="Genomic_DNA"/>
</dbReference>
<proteinExistence type="predicted"/>
<evidence type="ECO:0000313" key="2">
    <source>
        <dbReference type="EMBL" id="OMP07678.1"/>
    </source>
</evidence>
<dbReference type="Gramene" id="OMP10837">
    <property type="protein sequence ID" value="OMP10837"/>
    <property type="gene ID" value="CCACVL1_00776"/>
</dbReference>
<evidence type="ECO:0000313" key="3">
    <source>
        <dbReference type="EMBL" id="OMP10378.1"/>
    </source>
</evidence>
<dbReference type="Proteomes" id="UP000188268">
    <property type="component" value="Unassembled WGS sequence"/>
</dbReference>
<keyword evidence="7" id="KW-1185">Reference proteome</keyword>
<dbReference type="EMBL" id="AWWV01002387">
    <property type="protein sequence ID" value="OMP10496.1"/>
    <property type="molecule type" value="Genomic_DNA"/>
</dbReference>
<dbReference type="Gramene" id="OMP07161">
    <property type="protein sequence ID" value="OMP07161"/>
    <property type="gene ID" value="CCACVL1_01364"/>
</dbReference>
<dbReference type="AlphaFoldDB" id="A0A1R3KUJ3"/>
<evidence type="ECO:0000313" key="7">
    <source>
        <dbReference type="Proteomes" id="UP000188268"/>
    </source>
</evidence>
<evidence type="ECO:0000313" key="4">
    <source>
        <dbReference type="EMBL" id="OMP10496.1"/>
    </source>
</evidence>
<name>A0A1R3KUJ3_COCAP</name>
<protein>
    <submittedName>
        <fullName evidence="5">Uncharacterized protein</fullName>
    </submittedName>
</protein>
<dbReference type="EMBL" id="AWWV01002558">
    <property type="protein sequence ID" value="OMP10378.1"/>
    <property type="molecule type" value="Genomic_DNA"/>
</dbReference>
<evidence type="ECO:0000313" key="5">
    <source>
        <dbReference type="EMBL" id="OMP10752.1"/>
    </source>
</evidence>
<evidence type="ECO:0000313" key="1">
    <source>
        <dbReference type="EMBL" id="OMP07161.1"/>
    </source>
</evidence>
<dbReference type="Gramene" id="OMP10496">
    <property type="protein sequence ID" value="OMP10496"/>
    <property type="gene ID" value="CCACVL1_00931"/>
</dbReference>
<dbReference type="EMBL" id="AWWV01001967">
    <property type="protein sequence ID" value="OMP10752.1"/>
    <property type="molecule type" value="Genomic_DNA"/>
</dbReference>
<organism evidence="5 7">
    <name type="scientific">Corchorus capsularis</name>
    <name type="common">Jute</name>
    <dbReference type="NCBI Taxonomy" id="210143"/>
    <lineage>
        <taxon>Eukaryota</taxon>
        <taxon>Viridiplantae</taxon>
        <taxon>Streptophyta</taxon>
        <taxon>Embryophyta</taxon>
        <taxon>Tracheophyta</taxon>
        <taxon>Spermatophyta</taxon>
        <taxon>Magnoliopsida</taxon>
        <taxon>eudicotyledons</taxon>
        <taxon>Gunneridae</taxon>
        <taxon>Pentapetalae</taxon>
        <taxon>rosids</taxon>
        <taxon>malvids</taxon>
        <taxon>Malvales</taxon>
        <taxon>Malvaceae</taxon>
        <taxon>Grewioideae</taxon>
        <taxon>Apeibeae</taxon>
        <taxon>Corchorus</taxon>
    </lineage>
</organism>
<reference evidence="5 7" key="1">
    <citation type="submission" date="2013-09" db="EMBL/GenBank/DDBJ databases">
        <title>Corchorus capsularis genome sequencing.</title>
        <authorList>
            <person name="Alam M."/>
            <person name="Haque M.S."/>
            <person name="Islam M.S."/>
            <person name="Emdad E.M."/>
            <person name="Islam M.M."/>
            <person name="Ahmed B."/>
            <person name="Halim A."/>
            <person name="Hossen Q.M.M."/>
            <person name="Hossain M.Z."/>
            <person name="Ahmed R."/>
            <person name="Khan M.M."/>
            <person name="Islam R."/>
            <person name="Rashid M.M."/>
            <person name="Khan S.A."/>
            <person name="Rahman M.S."/>
            <person name="Alam M."/>
        </authorList>
    </citation>
    <scope>NUCLEOTIDE SEQUENCE [LARGE SCALE GENOMIC DNA]</scope>
    <source>
        <strain evidence="7">cv. CVL-1</strain>
        <tissue evidence="5">Whole seedling</tissue>
    </source>
</reference>